<dbReference type="AlphaFoldDB" id="A0A0A3HZ01"/>
<feature type="binding site" evidence="5">
    <location>
        <position position="155"/>
    </location>
    <ligand>
        <name>Zn(2+)</name>
        <dbReference type="ChEBI" id="CHEBI:29105"/>
    </ligand>
</feature>
<dbReference type="Proteomes" id="UP000030408">
    <property type="component" value="Unassembled WGS sequence"/>
</dbReference>
<comment type="caution">
    <text evidence="7">The sequence shown here is derived from an EMBL/GenBank/DDBJ whole genome shotgun (WGS) entry which is preliminary data.</text>
</comment>
<name>A0A0A3HZ01_9BACL</name>
<comment type="subcellular location">
    <subcellularLocation>
        <location evidence="5">Cytoplasm</location>
    </subcellularLocation>
</comment>
<dbReference type="EMBL" id="JPVO01000050">
    <property type="protein sequence ID" value="KGR75623.1"/>
    <property type="molecule type" value="Genomic_DNA"/>
</dbReference>
<keyword evidence="1 5" id="KW-0963">Cytoplasm</keyword>
<dbReference type="InterPro" id="IPR023774">
    <property type="entry name" value="Put_metal_dep_hydrolase_YfiT"/>
</dbReference>
<evidence type="ECO:0000313" key="8">
    <source>
        <dbReference type="Proteomes" id="UP000030408"/>
    </source>
</evidence>
<proteinExistence type="inferred from homology"/>
<keyword evidence="3 5" id="KW-0378">Hydrolase</keyword>
<dbReference type="OrthoDB" id="9796039at2"/>
<reference evidence="7 8" key="1">
    <citation type="submission" date="2014-02" db="EMBL/GenBank/DDBJ databases">
        <title>Draft genome sequence of Lysinibacillus sinduriensis JCM 15800.</title>
        <authorList>
            <person name="Zhang F."/>
            <person name="Wang G."/>
            <person name="Zhang L."/>
        </authorList>
    </citation>
    <scope>NUCLEOTIDE SEQUENCE [LARGE SCALE GENOMIC DNA]</scope>
    <source>
        <strain evidence="7 8">JCM 15800</strain>
    </source>
</reference>
<comment type="cofactor">
    <cofactor evidence="5">
        <name>Zn(2+)</name>
        <dbReference type="ChEBI" id="CHEBI:29105"/>
    </cofactor>
    <text evidence="5">Binds 1 zinc ion per subunit.</text>
</comment>
<dbReference type="HAMAP" id="MF_01256">
    <property type="entry name" value="YfiT_hydrol"/>
    <property type="match status" value="1"/>
</dbReference>
<evidence type="ECO:0000313" key="7">
    <source>
        <dbReference type="EMBL" id="KGR75623.1"/>
    </source>
</evidence>
<organism evidence="7 8">
    <name type="scientific">Ureibacillus sinduriensis BLB-1 = JCM 15800</name>
    <dbReference type="NCBI Taxonomy" id="1384057"/>
    <lineage>
        <taxon>Bacteria</taxon>
        <taxon>Bacillati</taxon>
        <taxon>Bacillota</taxon>
        <taxon>Bacilli</taxon>
        <taxon>Bacillales</taxon>
        <taxon>Caryophanaceae</taxon>
        <taxon>Ureibacillus</taxon>
    </lineage>
</organism>
<evidence type="ECO:0000256" key="5">
    <source>
        <dbReference type="HAMAP-Rule" id="MF_01256"/>
    </source>
</evidence>
<dbReference type="EC" id="3.-.-.-" evidence="5"/>
<feature type="binding site" evidence="5">
    <location>
        <position position="64"/>
    </location>
    <ligand>
        <name>Zn(2+)</name>
        <dbReference type="ChEBI" id="CHEBI:29105"/>
    </ligand>
</feature>
<dbReference type="SUPFAM" id="SSF109854">
    <property type="entry name" value="DinB/YfiT-like putative metalloenzymes"/>
    <property type="match status" value="1"/>
</dbReference>
<sequence>MDERYPIGQFTCGETISLEDIQRWIEEIKTFPKELREVVEGLGEEMLENTYREGGWTIRQLVHHIADSHLNSYIRFKLALTETNPTIKPYAEDKWAELPDSSLPIEISLNIIQSLHERWAFLLANLTVAQHKRNFIHPDSGDIPLEMNVGLYAWHGNHHLAHIRNAIQKGASLS</sequence>
<dbReference type="GO" id="GO:0016787">
    <property type="term" value="F:hydrolase activity"/>
    <property type="evidence" value="ECO:0007669"/>
    <property type="project" value="UniProtKB-UniRule"/>
</dbReference>
<protein>
    <recommendedName>
        <fullName evidence="5">Putative metal-dependent hydrolase CD33_10840</fullName>
        <ecNumber evidence="5">3.-.-.-</ecNumber>
    </recommendedName>
</protein>
<dbReference type="Pfam" id="PF12867">
    <property type="entry name" value="DinB_2"/>
    <property type="match status" value="1"/>
</dbReference>
<evidence type="ECO:0000256" key="2">
    <source>
        <dbReference type="ARBA" id="ARBA00022723"/>
    </source>
</evidence>
<accession>A0A0A3HZ01</accession>
<comment type="subunit">
    <text evidence="5">Homodimer.</text>
</comment>
<keyword evidence="2 5" id="KW-0479">Metal-binding</keyword>
<dbReference type="RefSeq" id="WP_036200600.1">
    <property type="nucleotide sequence ID" value="NZ_AVCY01000006.1"/>
</dbReference>
<evidence type="ECO:0000259" key="6">
    <source>
        <dbReference type="Pfam" id="PF12867"/>
    </source>
</evidence>
<dbReference type="NCBIfam" id="NF009807">
    <property type="entry name" value="PRK13291.1"/>
    <property type="match status" value="1"/>
</dbReference>
<evidence type="ECO:0000256" key="3">
    <source>
        <dbReference type="ARBA" id="ARBA00022801"/>
    </source>
</evidence>
<dbReference type="InterPro" id="IPR024775">
    <property type="entry name" value="DinB-like"/>
</dbReference>
<gene>
    <name evidence="7" type="ORF">CD33_10840</name>
</gene>
<dbReference type="Gene3D" id="1.20.120.450">
    <property type="entry name" value="dinb family like domain"/>
    <property type="match status" value="1"/>
</dbReference>
<keyword evidence="8" id="KW-1185">Reference proteome</keyword>
<evidence type="ECO:0000256" key="4">
    <source>
        <dbReference type="ARBA" id="ARBA00022833"/>
    </source>
</evidence>
<comment type="function">
    <text evidence="5">Possible metal-dependent hydrolase.</text>
</comment>
<feature type="binding site" evidence="5">
    <location>
        <position position="159"/>
    </location>
    <ligand>
        <name>Zn(2+)</name>
        <dbReference type="ChEBI" id="CHEBI:29105"/>
    </ligand>
</feature>
<dbReference type="GO" id="GO:0008270">
    <property type="term" value="F:zinc ion binding"/>
    <property type="evidence" value="ECO:0007669"/>
    <property type="project" value="UniProtKB-UniRule"/>
</dbReference>
<dbReference type="eggNOG" id="COG2318">
    <property type="taxonomic scope" value="Bacteria"/>
</dbReference>
<keyword evidence="4 5" id="KW-0862">Zinc</keyword>
<comment type="similarity">
    <text evidence="5">Belongs to the metal hydrolase YfiT family.</text>
</comment>
<dbReference type="GO" id="GO:0005737">
    <property type="term" value="C:cytoplasm"/>
    <property type="evidence" value="ECO:0007669"/>
    <property type="project" value="UniProtKB-SubCell"/>
</dbReference>
<dbReference type="STRING" id="1384057.CD33_10840"/>
<dbReference type="InterPro" id="IPR034660">
    <property type="entry name" value="DinB/YfiT-like"/>
</dbReference>
<feature type="domain" description="DinB-like" evidence="6">
    <location>
        <begin position="31"/>
        <end position="163"/>
    </location>
</feature>
<evidence type="ECO:0000256" key="1">
    <source>
        <dbReference type="ARBA" id="ARBA00022490"/>
    </source>
</evidence>